<dbReference type="GO" id="GO:0016491">
    <property type="term" value="F:oxidoreductase activity"/>
    <property type="evidence" value="ECO:0007669"/>
    <property type="project" value="UniProtKB-KW"/>
</dbReference>
<dbReference type="CDD" id="cd02972">
    <property type="entry name" value="DsbA_family"/>
    <property type="match status" value="1"/>
</dbReference>
<dbReference type="AlphaFoldDB" id="D6Z9F7"/>
<dbReference type="Proteomes" id="UP000002247">
    <property type="component" value="Chromosome"/>
</dbReference>
<evidence type="ECO:0000256" key="4">
    <source>
        <dbReference type="ARBA" id="ARBA00023157"/>
    </source>
</evidence>
<accession>D6Z9F7</accession>
<feature type="region of interest" description="Disordered" evidence="6">
    <location>
        <begin position="1"/>
        <end position="22"/>
    </location>
</feature>
<evidence type="ECO:0000256" key="3">
    <source>
        <dbReference type="ARBA" id="ARBA00023002"/>
    </source>
</evidence>
<dbReference type="Pfam" id="PF13462">
    <property type="entry name" value="Thioredoxin_4"/>
    <property type="match status" value="1"/>
</dbReference>
<dbReference type="STRING" id="640132.Srot_2134"/>
<dbReference type="SUPFAM" id="SSF52833">
    <property type="entry name" value="Thioredoxin-like"/>
    <property type="match status" value="1"/>
</dbReference>
<keyword evidence="2" id="KW-0732">Signal</keyword>
<feature type="region of interest" description="Disordered" evidence="6">
    <location>
        <begin position="243"/>
        <end position="267"/>
    </location>
</feature>
<gene>
    <name evidence="9" type="ordered locus">Srot_2134</name>
</gene>
<dbReference type="KEGG" id="srt:Srot_2134"/>
<evidence type="ECO:0000313" key="10">
    <source>
        <dbReference type="Proteomes" id="UP000002247"/>
    </source>
</evidence>
<reference evidence="9 10" key="1">
    <citation type="journal article" date="2010" name="Stand. Genomic Sci.">
        <title>Complete genome sequence of Segniliparus rotundus type strain (CDC 1076).</title>
        <authorList>
            <person name="Sikorski J."/>
            <person name="Lapidus A."/>
            <person name="Copeland A."/>
            <person name="Misra M."/>
            <person name="Glavina Del Rio T."/>
            <person name="Nolan M."/>
            <person name="Lucas S."/>
            <person name="Chen F."/>
            <person name="Tice H."/>
            <person name="Cheng J.F."/>
            <person name="Jando M."/>
            <person name="Schneider S."/>
            <person name="Bruce D."/>
            <person name="Goodwin L."/>
            <person name="Pitluck S."/>
            <person name="Liolios K."/>
            <person name="Mikhailova N."/>
            <person name="Pati A."/>
            <person name="Ivanova N."/>
            <person name="Mavromatis K."/>
            <person name="Chen A."/>
            <person name="Palaniappan K."/>
            <person name="Chertkov O."/>
            <person name="Land M."/>
            <person name="Hauser L."/>
            <person name="Chang Y.J."/>
            <person name="Jeffries C.D."/>
            <person name="Brettin T."/>
            <person name="Detter J.C."/>
            <person name="Han C."/>
            <person name="Rohde M."/>
            <person name="Goker M."/>
            <person name="Bristow J."/>
            <person name="Eisen J.A."/>
            <person name="Markowitz V."/>
            <person name="Hugenholtz P."/>
            <person name="Kyrpides N.C."/>
            <person name="Klenk H.P."/>
        </authorList>
    </citation>
    <scope>NUCLEOTIDE SEQUENCE [LARGE SCALE GENOMIC DNA]</scope>
    <source>
        <strain evidence="10">ATCC BAA-972 / CDC 1076 / CIP 108378 / DSM 44985 / JCM 13578</strain>
    </source>
</reference>
<evidence type="ECO:0000256" key="2">
    <source>
        <dbReference type="ARBA" id="ARBA00022729"/>
    </source>
</evidence>
<keyword evidence="7" id="KW-0812">Transmembrane</keyword>
<keyword evidence="10" id="KW-1185">Reference proteome</keyword>
<dbReference type="RefSeq" id="WP_013139037.1">
    <property type="nucleotide sequence ID" value="NC_014168.1"/>
</dbReference>
<evidence type="ECO:0000256" key="5">
    <source>
        <dbReference type="ARBA" id="ARBA00023284"/>
    </source>
</evidence>
<comment type="similarity">
    <text evidence="1">Belongs to the thioredoxin family. DsbA subfamily.</text>
</comment>
<organism evidence="9 10">
    <name type="scientific">Segniliparus rotundus (strain ATCC BAA-972 / CDC 1076 / CIP 108378 / DSM 44985 / JCM 13578)</name>
    <dbReference type="NCBI Taxonomy" id="640132"/>
    <lineage>
        <taxon>Bacteria</taxon>
        <taxon>Bacillati</taxon>
        <taxon>Actinomycetota</taxon>
        <taxon>Actinomycetes</taxon>
        <taxon>Mycobacteriales</taxon>
        <taxon>Segniliparaceae</taxon>
        <taxon>Segniliparus</taxon>
    </lineage>
</organism>
<keyword evidence="4" id="KW-1015">Disulfide bond</keyword>
<proteinExistence type="inferred from homology"/>
<evidence type="ECO:0000256" key="1">
    <source>
        <dbReference type="ARBA" id="ARBA00005791"/>
    </source>
</evidence>
<sequence>MTIKTKTQSKKGAAKAPVRKGPSPKIGEWMPWALGTVVIVALAVGVWWGIKQQYKEDTPGKFEPVLASVGKPDAPAVIDVYEDFMCPACAEFEGAYGEQIAKAVEDGKLRVQYHMLNFLNRNSASGDYSSRAAGAALAVFQKAPDKFLAFHTKMFSADTQPREGSESDLSNDQLAKIAESVGAGAAAADIRSGADVKAAAGSAQAAIKQLQSLTKSVSTPTVLKDNKPLNWQRDDQWLQKIVGGPALTQTPAQTSTPAQTPAPKPAG</sequence>
<dbReference type="PANTHER" id="PTHR13887">
    <property type="entry name" value="GLUTATHIONE S-TRANSFERASE KAPPA"/>
    <property type="match status" value="1"/>
</dbReference>
<dbReference type="InterPro" id="IPR012336">
    <property type="entry name" value="Thioredoxin-like_fold"/>
</dbReference>
<feature type="domain" description="Thioredoxin-like fold" evidence="8">
    <location>
        <begin position="69"/>
        <end position="242"/>
    </location>
</feature>
<dbReference type="Gene3D" id="3.40.30.10">
    <property type="entry name" value="Glutaredoxin"/>
    <property type="match status" value="1"/>
</dbReference>
<dbReference type="PANTHER" id="PTHR13887:SF14">
    <property type="entry name" value="DISULFIDE BOND FORMATION PROTEIN D"/>
    <property type="match status" value="1"/>
</dbReference>
<feature type="transmembrane region" description="Helical" evidence="7">
    <location>
        <begin position="29"/>
        <end position="50"/>
    </location>
</feature>
<evidence type="ECO:0000256" key="6">
    <source>
        <dbReference type="SAM" id="MobiDB-lite"/>
    </source>
</evidence>
<dbReference type="HOGENOM" id="CLU_000288_47_3_11"/>
<feature type="compositionally biased region" description="Low complexity" evidence="6">
    <location>
        <begin position="245"/>
        <end position="259"/>
    </location>
</feature>
<dbReference type="eggNOG" id="COG1651">
    <property type="taxonomic scope" value="Bacteria"/>
</dbReference>
<name>D6Z9F7_SEGRD</name>
<evidence type="ECO:0000259" key="8">
    <source>
        <dbReference type="Pfam" id="PF13462"/>
    </source>
</evidence>
<dbReference type="EMBL" id="CP001958">
    <property type="protein sequence ID" value="ADG98587.1"/>
    <property type="molecule type" value="Genomic_DNA"/>
</dbReference>
<dbReference type="OrthoDB" id="117402at2"/>
<protein>
    <submittedName>
        <fullName evidence="9">DSBA oxidoreductase</fullName>
    </submittedName>
</protein>
<evidence type="ECO:0000313" key="9">
    <source>
        <dbReference type="EMBL" id="ADG98587.1"/>
    </source>
</evidence>
<keyword evidence="7" id="KW-1133">Transmembrane helix</keyword>
<dbReference type="InterPro" id="IPR036249">
    <property type="entry name" value="Thioredoxin-like_sf"/>
</dbReference>
<evidence type="ECO:0000256" key="7">
    <source>
        <dbReference type="SAM" id="Phobius"/>
    </source>
</evidence>
<keyword evidence="7" id="KW-0472">Membrane</keyword>
<keyword evidence="3" id="KW-0560">Oxidoreductase</keyword>
<keyword evidence="5" id="KW-0676">Redox-active center</keyword>